<feature type="domain" description="Fibrobacter succinogenes major paralogous" evidence="1">
    <location>
        <begin position="313"/>
        <end position="480"/>
    </location>
</feature>
<proteinExistence type="predicted"/>
<accession>A0A806K2S2</accession>
<organism evidence="2">
    <name type="scientific">uncultured bacterium contig00104</name>
    <dbReference type="NCBI Taxonomy" id="1181571"/>
    <lineage>
        <taxon>Bacteria</taxon>
        <taxon>environmental samples</taxon>
    </lineage>
</organism>
<evidence type="ECO:0000313" key="2">
    <source>
        <dbReference type="EMBL" id="AGS54404.1"/>
    </source>
</evidence>
<dbReference type="NCBIfam" id="TIGR02145">
    <property type="entry name" value="Fib_succ_major"/>
    <property type="match status" value="1"/>
</dbReference>
<dbReference type="AlphaFoldDB" id="A0A806K2S2"/>
<dbReference type="Pfam" id="PF09603">
    <property type="entry name" value="Fib_succ_major"/>
    <property type="match status" value="1"/>
</dbReference>
<reference evidence="2" key="1">
    <citation type="submission" date="2012-03" db="EMBL/GenBank/DDBJ databases">
        <title>Functional metagenomics reveals considerable lignocellulase gene clusters in the gut microbiome of a wood-feeding higher termite.</title>
        <authorList>
            <person name="Liu N."/>
        </authorList>
    </citation>
    <scope>NUCLEOTIDE SEQUENCE</scope>
</reference>
<dbReference type="EMBL" id="JQ844296">
    <property type="protein sequence ID" value="AGS54404.1"/>
    <property type="molecule type" value="Genomic_DNA"/>
</dbReference>
<name>A0A806K2S2_9BACT</name>
<dbReference type="InterPro" id="IPR011871">
    <property type="entry name" value="Fib_succ_major"/>
</dbReference>
<sequence length="481" mass="53328">MYYHEYGGFCVDGVVYAICNEKTYNTDTHFCKNGTVTEKCGGQPYWEDLICENGVVKRTCGEELFQIDTQRCGENNVVETRCGTLYYSPYYTASTHFCHNNQTIIELCNGQSYDAGTKFCLNNNIEDLCNGKEYGTGQICINNVVYATCGAESTPYNTQTFFCFENTKSYAKCNGEAYNPTINVCENNILKSHCGTELYDPKTDFCTSDVITPLCDGKEFNIESNFCLGNAITPKCGGKEYASGQLCLNGVVYGRCNGNMYNVETHICVDGNAVETKCDGTPYNPLTQYCFEGTTVKEYGTLNYEGQTYKTIVIGSQTWMAKNLNYDVSGSKCYDNSDANCDTYGRLYDWATAMNLPSSCNSSACAGQVPHQGICPDGWHIPNDDEWTILTTDVGSMPGTKLKAVSGWYSNGTDDYGFAALPGNGGYSGGFFVKGFGNTAIWWSTTESGSNYAYNWYIYDEDIIKQSDYKSYLLSVRCVQN</sequence>
<evidence type="ECO:0000259" key="1">
    <source>
        <dbReference type="Pfam" id="PF09603"/>
    </source>
</evidence>
<protein>
    <submittedName>
        <fullName evidence="2">SclB protein</fullName>
    </submittedName>
</protein>